<evidence type="ECO:0000313" key="2">
    <source>
        <dbReference type="EMBL" id="PWW01417.1"/>
    </source>
</evidence>
<organism evidence="2 3">
    <name type="scientific">Hoeflea marina</name>
    <dbReference type="NCBI Taxonomy" id="274592"/>
    <lineage>
        <taxon>Bacteria</taxon>
        <taxon>Pseudomonadati</taxon>
        <taxon>Pseudomonadota</taxon>
        <taxon>Alphaproteobacteria</taxon>
        <taxon>Hyphomicrobiales</taxon>
        <taxon>Rhizobiaceae</taxon>
        <taxon>Hoeflea</taxon>
    </lineage>
</organism>
<evidence type="ECO:0000256" key="1">
    <source>
        <dbReference type="SAM" id="MobiDB-lite"/>
    </source>
</evidence>
<dbReference type="AlphaFoldDB" id="A0A317PKY8"/>
<keyword evidence="3" id="KW-1185">Reference proteome</keyword>
<comment type="caution">
    <text evidence="2">The sequence shown here is derived from an EMBL/GenBank/DDBJ whole genome shotgun (WGS) entry which is preliminary data.</text>
</comment>
<name>A0A317PKY8_9HYPH</name>
<accession>A0A317PKY8</accession>
<proteinExistence type="predicted"/>
<feature type="region of interest" description="Disordered" evidence="1">
    <location>
        <begin position="1"/>
        <end position="26"/>
    </location>
</feature>
<reference evidence="2 3" key="1">
    <citation type="submission" date="2018-05" db="EMBL/GenBank/DDBJ databases">
        <title>Genomic Encyclopedia of Type Strains, Phase IV (KMG-IV): sequencing the most valuable type-strain genomes for metagenomic binning, comparative biology and taxonomic classification.</title>
        <authorList>
            <person name="Goeker M."/>
        </authorList>
    </citation>
    <scope>NUCLEOTIDE SEQUENCE [LARGE SCALE GENOMIC DNA]</scope>
    <source>
        <strain evidence="2 3">DSM 16791</strain>
    </source>
</reference>
<sequence length="82" mass="8738">MPEFVSGCRSVNTSRSPPTTPIFTAPRSARWPRRPALTHPLPIGAMSGKLVLGPYGFFDAAIFDPAPLDTCIGAQALHPHAV</sequence>
<gene>
    <name evidence="2" type="ORF">DFR52_10278</name>
</gene>
<protein>
    <submittedName>
        <fullName evidence="2">Uncharacterized protein</fullName>
    </submittedName>
</protein>
<evidence type="ECO:0000313" key="3">
    <source>
        <dbReference type="Proteomes" id="UP000246352"/>
    </source>
</evidence>
<dbReference type="Proteomes" id="UP000246352">
    <property type="component" value="Unassembled WGS sequence"/>
</dbReference>
<dbReference type="EMBL" id="QGTR01000002">
    <property type="protein sequence ID" value="PWW01417.1"/>
    <property type="molecule type" value="Genomic_DNA"/>
</dbReference>